<dbReference type="STRING" id="419940.SAMN05421824_1148"/>
<evidence type="ECO:0000259" key="1">
    <source>
        <dbReference type="Pfam" id="PF00534"/>
    </source>
</evidence>
<dbReference type="SUPFAM" id="SSF53756">
    <property type="entry name" value="UDP-Glycosyltransferase/glycogen phosphorylase"/>
    <property type="match status" value="1"/>
</dbReference>
<dbReference type="Gene3D" id="3.40.50.2000">
    <property type="entry name" value="Glycogen Phosphorylase B"/>
    <property type="match status" value="2"/>
</dbReference>
<gene>
    <name evidence="3" type="ORF">SAMN05421824_1148</name>
</gene>
<evidence type="ECO:0000313" key="4">
    <source>
        <dbReference type="Proteomes" id="UP000198999"/>
    </source>
</evidence>
<dbReference type="PANTHER" id="PTHR12526:SF630">
    <property type="entry name" value="GLYCOSYLTRANSFERASE"/>
    <property type="match status" value="1"/>
</dbReference>
<dbReference type="PANTHER" id="PTHR12526">
    <property type="entry name" value="GLYCOSYLTRANSFERASE"/>
    <property type="match status" value="1"/>
</dbReference>
<dbReference type="EMBL" id="FOFN01000001">
    <property type="protein sequence ID" value="SEQ09386.1"/>
    <property type="molecule type" value="Genomic_DNA"/>
</dbReference>
<dbReference type="InterPro" id="IPR001296">
    <property type="entry name" value="Glyco_trans_1"/>
</dbReference>
<dbReference type="OrthoDB" id="1411429at2"/>
<dbReference type="RefSeq" id="WP_092576784.1">
    <property type="nucleotide sequence ID" value="NZ_FOFN01000001.1"/>
</dbReference>
<dbReference type="Proteomes" id="UP000198999">
    <property type="component" value="Unassembled WGS sequence"/>
</dbReference>
<sequence length="379" mass="43915">MKILMVAIPNHHFFQWVNQLESSGYEVYWLDANDDGIASPRIQWVSQIKGWRLKKNYPLRQTIKKSLPNLYKVIQKLNEKSITSVLDESIKNIKPDIVHCFEMQLTGFSILPVMEQNNIPLIYSSWGSDVYYYKKRGTTDDEVKHFMNRVDVLISDCKRDVTLLDKLGFKKKFYVFPGNGGLQVEKHKIKPQKERNFIVFKGYQYDSGEALQIVKAIEVLPLELIKNIEFHVYSTDKEIENYIKESNTFRELVYRIHPRHERLQNEKLLELMGKSLIHLGNNLSDGMPNSLLEAMAMGAFPIQSNPGGATSEVIKHGKNGFLIENPLDFIAISKLIKAAIKDSQLRIKAQDYNVSFIENNYKRATLRPEIVQLYKDIML</sequence>
<name>A0A1H9D7C8_9FLAO</name>
<feature type="domain" description="Glycosyl transferase family 1" evidence="1">
    <location>
        <begin position="190"/>
        <end position="350"/>
    </location>
</feature>
<dbReference type="Pfam" id="PF13477">
    <property type="entry name" value="Glyco_trans_4_2"/>
    <property type="match status" value="1"/>
</dbReference>
<keyword evidence="3" id="KW-0808">Transferase</keyword>
<protein>
    <submittedName>
        <fullName evidence="3">Glycosyltransferase involved in cell wall bisynthesis</fullName>
    </submittedName>
</protein>
<dbReference type="InterPro" id="IPR028098">
    <property type="entry name" value="Glyco_trans_4-like_N"/>
</dbReference>
<reference evidence="3 4" key="1">
    <citation type="submission" date="2016-10" db="EMBL/GenBank/DDBJ databases">
        <authorList>
            <person name="de Groot N.N."/>
        </authorList>
    </citation>
    <scope>NUCLEOTIDE SEQUENCE [LARGE SCALE GENOMIC DNA]</scope>
    <source>
        <strain evidence="3 4">DSM 21035</strain>
    </source>
</reference>
<proteinExistence type="predicted"/>
<feature type="domain" description="Glycosyltransferase subfamily 4-like N-terminal" evidence="2">
    <location>
        <begin position="9"/>
        <end position="155"/>
    </location>
</feature>
<dbReference type="AlphaFoldDB" id="A0A1H9D7C8"/>
<accession>A0A1H9D7C8</accession>
<organism evidence="3 4">
    <name type="scientific">Hyunsoonleella jejuensis</name>
    <dbReference type="NCBI Taxonomy" id="419940"/>
    <lineage>
        <taxon>Bacteria</taxon>
        <taxon>Pseudomonadati</taxon>
        <taxon>Bacteroidota</taxon>
        <taxon>Flavobacteriia</taxon>
        <taxon>Flavobacteriales</taxon>
        <taxon>Flavobacteriaceae</taxon>
    </lineage>
</organism>
<evidence type="ECO:0000313" key="3">
    <source>
        <dbReference type="EMBL" id="SEQ09386.1"/>
    </source>
</evidence>
<evidence type="ECO:0000259" key="2">
    <source>
        <dbReference type="Pfam" id="PF13477"/>
    </source>
</evidence>
<dbReference type="Pfam" id="PF00534">
    <property type="entry name" value="Glycos_transf_1"/>
    <property type="match status" value="1"/>
</dbReference>
<dbReference type="GO" id="GO:0016757">
    <property type="term" value="F:glycosyltransferase activity"/>
    <property type="evidence" value="ECO:0007669"/>
    <property type="project" value="InterPro"/>
</dbReference>
<keyword evidence="4" id="KW-1185">Reference proteome</keyword>